<accession>A0ABW2DEA1</accession>
<dbReference type="NCBIfam" id="TIGR04215">
    <property type="entry name" value="choice_anch_A"/>
    <property type="match status" value="1"/>
</dbReference>
<proteinExistence type="predicted"/>
<evidence type="ECO:0000256" key="2">
    <source>
        <dbReference type="SAM" id="Phobius"/>
    </source>
</evidence>
<evidence type="ECO:0000313" key="5">
    <source>
        <dbReference type="EMBL" id="MFC6959554.1"/>
    </source>
</evidence>
<sequence length="491" mass="49984">MHLRTPGRRARRLSLAGAVTLTAAAAATAIAFNAAGTGPTAMAAAVAIDPLAPALNFNTFVEDRTTLVSTESEGPMATGGDLVIKGSYNVDIHGEATFTAPGDARPSALVVGGKIDYSQDPATSVVRVEGDGYVKVGDMTGTDVVNNDVNGAVVNTRLTAQGAGYDSTPRIELTTRQPEASVGPASPIDFDAAFAQLRANANDLYVCEAHEIEMHTPDGTAVPKGGVAPGDQIRITLEPGVTNILNVTGEDLNNMSELTFSAQPSADTPLLINVDTSGTGGELDWDVPNQAGAGGGNGAPYILWNFKDTTRLDIVSGDTVEGSILAPDADFRDVSPENVEGQVIAKNALFGDVGENGGEVHYFPFRAQLECESDEPTPSATTDGPTTEAPTTDGPTDCPSVSPSESTGTPSEEPSTDAPTSDAPTTDGPTTAVPSASESPSGGADETTGDCVPLATTGSSLGPVVFGAVALVVVGAGVVAAASMRRRGRQN</sequence>
<organism evidence="5 6">
    <name type="scientific">Glycomyces mayteni</name>
    <dbReference type="NCBI Taxonomy" id="543887"/>
    <lineage>
        <taxon>Bacteria</taxon>
        <taxon>Bacillati</taxon>
        <taxon>Actinomycetota</taxon>
        <taxon>Actinomycetes</taxon>
        <taxon>Glycomycetales</taxon>
        <taxon>Glycomycetaceae</taxon>
        <taxon>Glycomyces</taxon>
    </lineage>
</organism>
<dbReference type="RefSeq" id="WP_382345555.1">
    <property type="nucleotide sequence ID" value="NZ_JBHMBP010000001.1"/>
</dbReference>
<dbReference type="Proteomes" id="UP001596470">
    <property type="component" value="Unassembled WGS sequence"/>
</dbReference>
<feature type="transmembrane region" description="Helical" evidence="2">
    <location>
        <begin position="461"/>
        <end position="482"/>
    </location>
</feature>
<dbReference type="Pfam" id="PF20597">
    <property type="entry name" value="pAdhesive_15"/>
    <property type="match status" value="1"/>
</dbReference>
<evidence type="ECO:0000256" key="1">
    <source>
        <dbReference type="SAM" id="MobiDB-lite"/>
    </source>
</evidence>
<name>A0ABW2DEA1_9ACTN</name>
<keyword evidence="2" id="KW-1133">Transmembrane helix</keyword>
<feature type="domain" description="Choice-of-anchor A" evidence="4">
    <location>
        <begin position="50"/>
        <end position="362"/>
    </location>
</feature>
<dbReference type="InterPro" id="IPR026588">
    <property type="entry name" value="Choice_anch_A"/>
</dbReference>
<dbReference type="EMBL" id="JBHSYS010000004">
    <property type="protein sequence ID" value="MFC6959554.1"/>
    <property type="molecule type" value="Genomic_DNA"/>
</dbReference>
<protein>
    <submittedName>
        <fullName evidence="5">Collagen-binding domain-containing protein</fullName>
    </submittedName>
</protein>
<feature type="chain" id="PRO_5046046638" evidence="3">
    <location>
        <begin position="26"/>
        <end position="491"/>
    </location>
</feature>
<feature type="region of interest" description="Disordered" evidence="1">
    <location>
        <begin position="371"/>
        <end position="460"/>
    </location>
</feature>
<keyword evidence="2" id="KW-0812">Transmembrane</keyword>
<keyword evidence="2" id="KW-0472">Membrane</keyword>
<keyword evidence="6" id="KW-1185">Reference proteome</keyword>
<comment type="caution">
    <text evidence="5">The sequence shown here is derived from an EMBL/GenBank/DDBJ whole genome shotgun (WGS) entry which is preliminary data.</text>
</comment>
<feature type="compositionally biased region" description="Low complexity" evidence="1">
    <location>
        <begin position="380"/>
        <end position="432"/>
    </location>
</feature>
<reference evidence="6" key="1">
    <citation type="journal article" date="2019" name="Int. J. Syst. Evol. Microbiol.">
        <title>The Global Catalogue of Microorganisms (GCM) 10K type strain sequencing project: providing services to taxonomists for standard genome sequencing and annotation.</title>
        <authorList>
            <consortium name="The Broad Institute Genomics Platform"/>
            <consortium name="The Broad Institute Genome Sequencing Center for Infectious Disease"/>
            <person name="Wu L."/>
            <person name="Ma J."/>
        </authorList>
    </citation>
    <scope>NUCLEOTIDE SEQUENCE [LARGE SCALE GENOMIC DNA]</scope>
    <source>
        <strain evidence="6">KACC 12634</strain>
    </source>
</reference>
<evidence type="ECO:0000313" key="6">
    <source>
        <dbReference type="Proteomes" id="UP001596470"/>
    </source>
</evidence>
<keyword evidence="5" id="KW-0176">Collagen</keyword>
<keyword evidence="3" id="KW-0732">Signal</keyword>
<feature type="signal peptide" evidence="3">
    <location>
        <begin position="1"/>
        <end position="25"/>
    </location>
</feature>
<evidence type="ECO:0000256" key="3">
    <source>
        <dbReference type="SAM" id="SignalP"/>
    </source>
</evidence>
<gene>
    <name evidence="5" type="ORF">ACFQS3_20365</name>
</gene>
<evidence type="ECO:0000259" key="4">
    <source>
        <dbReference type="Pfam" id="PF20597"/>
    </source>
</evidence>